<evidence type="ECO:0008006" key="3">
    <source>
        <dbReference type="Google" id="ProtNLM"/>
    </source>
</evidence>
<gene>
    <name evidence="1" type="ORF">GCM10007028_25030</name>
</gene>
<comment type="caution">
    <text evidence="1">The sequence shown here is derived from an EMBL/GenBank/DDBJ whole genome shotgun (WGS) entry which is preliminary data.</text>
</comment>
<dbReference type="AlphaFoldDB" id="A0A918R7R5"/>
<accession>A0A918R7R5</accession>
<proteinExistence type="predicted"/>
<dbReference type="RefSeq" id="WP_189361162.1">
    <property type="nucleotide sequence ID" value="NZ_BMWZ01000005.1"/>
</dbReference>
<organism evidence="1 2">
    <name type="scientific">Algibacter mikhailovii</name>
    <dbReference type="NCBI Taxonomy" id="425498"/>
    <lineage>
        <taxon>Bacteria</taxon>
        <taxon>Pseudomonadati</taxon>
        <taxon>Bacteroidota</taxon>
        <taxon>Flavobacteriia</taxon>
        <taxon>Flavobacteriales</taxon>
        <taxon>Flavobacteriaceae</taxon>
        <taxon>Algibacter</taxon>
    </lineage>
</organism>
<name>A0A918R7R5_9FLAO</name>
<reference evidence="1" key="1">
    <citation type="journal article" date="2014" name="Int. J. Syst. Evol. Microbiol.">
        <title>Complete genome sequence of Corynebacterium casei LMG S-19264T (=DSM 44701T), isolated from a smear-ripened cheese.</title>
        <authorList>
            <consortium name="US DOE Joint Genome Institute (JGI-PGF)"/>
            <person name="Walter F."/>
            <person name="Albersmeier A."/>
            <person name="Kalinowski J."/>
            <person name="Ruckert C."/>
        </authorList>
    </citation>
    <scope>NUCLEOTIDE SEQUENCE</scope>
    <source>
        <strain evidence="1">KCTC 12710</strain>
    </source>
</reference>
<evidence type="ECO:0000313" key="1">
    <source>
        <dbReference type="EMBL" id="GGZ85758.1"/>
    </source>
</evidence>
<reference evidence="1" key="2">
    <citation type="submission" date="2020-09" db="EMBL/GenBank/DDBJ databases">
        <authorList>
            <person name="Sun Q."/>
            <person name="Kim S."/>
        </authorList>
    </citation>
    <scope>NUCLEOTIDE SEQUENCE</scope>
    <source>
        <strain evidence="1">KCTC 12710</strain>
    </source>
</reference>
<keyword evidence="2" id="KW-1185">Reference proteome</keyword>
<dbReference type="PROSITE" id="PS51257">
    <property type="entry name" value="PROKAR_LIPOPROTEIN"/>
    <property type="match status" value="1"/>
</dbReference>
<evidence type="ECO:0000313" key="2">
    <source>
        <dbReference type="Proteomes" id="UP000636004"/>
    </source>
</evidence>
<dbReference type="EMBL" id="BMWZ01000005">
    <property type="protein sequence ID" value="GGZ85758.1"/>
    <property type="molecule type" value="Genomic_DNA"/>
</dbReference>
<protein>
    <recommendedName>
        <fullName evidence="3">Lipoprotein</fullName>
    </recommendedName>
</protein>
<dbReference type="Proteomes" id="UP000636004">
    <property type="component" value="Unassembled WGS sequence"/>
</dbReference>
<sequence length="258" mass="29491">MKNQLFKFSFLLTAMIIFGCSTTESENEPQSVEQESHSEIEASVLYDYLNEVYNINSKSTHKKSTNKDEKPFWTFVYSSNANTTPARIFGAFWIPDTDLVMVYDYPVDGQDRIHVNGDWGHAKWNIKQPRVLIADRSTGVLKLKYSNWCEENRTGFFKENLHGLINDKRDIDGDGQIDLWRIGVGPTTNPDAHGIVHVKTTLTDGQNTPPPGTRLFMGDCKDATTEVHFDMQGMVKNGYISFKVKLDGETYEWDLFQQ</sequence>